<gene>
    <name evidence="1" type="ORF">ACFSW5_18470</name>
</gene>
<protein>
    <submittedName>
        <fullName evidence="1">YheC/YheD family protein</fullName>
    </submittedName>
</protein>
<name>A0ABW5R1H9_9BACL</name>
<dbReference type="EMBL" id="JBHUMY010000025">
    <property type="protein sequence ID" value="MFD2662245.1"/>
    <property type="molecule type" value="Genomic_DNA"/>
</dbReference>
<dbReference type="Pfam" id="PF14398">
    <property type="entry name" value="ATPgrasp_YheCD"/>
    <property type="match status" value="1"/>
</dbReference>
<evidence type="ECO:0000313" key="2">
    <source>
        <dbReference type="Proteomes" id="UP001597493"/>
    </source>
</evidence>
<dbReference type="Gene3D" id="3.30.470.20">
    <property type="entry name" value="ATP-grasp fold, B domain"/>
    <property type="match status" value="1"/>
</dbReference>
<evidence type="ECO:0000313" key="1">
    <source>
        <dbReference type="EMBL" id="MFD2662245.1"/>
    </source>
</evidence>
<comment type="caution">
    <text evidence="1">The sequence shown here is derived from an EMBL/GenBank/DDBJ whole genome shotgun (WGS) entry which is preliminary data.</text>
</comment>
<dbReference type="RefSeq" id="WP_379276245.1">
    <property type="nucleotide sequence ID" value="NZ_JBHUGT010000022.1"/>
</dbReference>
<accession>A0ABW5R1H9</accession>
<reference evidence="2" key="1">
    <citation type="journal article" date="2019" name="Int. J. Syst. Evol. Microbiol.">
        <title>The Global Catalogue of Microorganisms (GCM) 10K type strain sequencing project: providing services to taxonomists for standard genome sequencing and annotation.</title>
        <authorList>
            <consortium name="The Broad Institute Genomics Platform"/>
            <consortium name="The Broad Institute Genome Sequencing Center for Infectious Disease"/>
            <person name="Wu L."/>
            <person name="Ma J."/>
        </authorList>
    </citation>
    <scope>NUCLEOTIDE SEQUENCE [LARGE SCALE GENOMIC DNA]</scope>
    <source>
        <strain evidence="2">TISTR 1827</strain>
    </source>
</reference>
<proteinExistence type="predicted"/>
<dbReference type="InterPro" id="IPR026838">
    <property type="entry name" value="YheC/D"/>
</dbReference>
<sequence length="257" mass="29575">MAIQRVRSKWAKTVVLLQSEQLRGYIPVTKKFSESSLQTALNQFGMIYVKPVNGTFGKHVIRVEQHNPDTGRSFTFQEGTRLVACRSFEELYRELRRRIQGRPFLVQQGIELLRHAGRRFDLRVMVQKNGSQWETTGIIGRLAHPRRIVTNYHSGGTPMDHHILMSGHLSEAEQLDFDSKLRKLGVLVAEQLQAAYPGLKEIGIDIAVDTGRKPWILEVNTLPDPFIFRKLKDKAVFSKIYRYAAAYGRFRKRKAAR</sequence>
<organism evidence="1 2">
    <name type="scientific">Paenibacillus thailandensis</name>
    <dbReference type="NCBI Taxonomy" id="393250"/>
    <lineage>
        <taxon>Bacteria</taxon>
        <taxon>Bacillati</taxon>
        <taxon>Bacillota</taxon>
        <taxon>Bacilli</taxon>
        <taxon>Bacillales</taxon>
        <taxon>Paenibacillaceae</taxon>
        <taxon>Paenibacillus</taxon>
    </lineage>
</organism>
<dbReference type="SUPFAM" id="SSF56059">
    <property type="entry name" value="Glutathione synthetase ATP-binding domain-like"/>
    <property type="match status" value="1"/>
</dbReference>
<keyword evidence="2" id="KW-1185">Reference proteome</keyword>
<dbReference type="Proteomes" id="UP001597493">
    <property type="component" value="Unassembled WGS sequence"/>
</dbReference>